<feature type="domain" description="Carrier" evidence="10">
    <location>
        <begin position="1404"/>
        <end position="1481"/>
    </location>
</feature>
<dbReference type="GO" id="GO:0017000">
    <property type="term" value="P:antibiotic biosynthetic process"/>
    <property type="evidence" value="ECO:0007669"/>
    <property type="project" value="UniProtKB-ARBA"/>
</dbReference>
<dbReference type="GO" id="GO:0006633">
    <property type="term" value="P:fatty acid biosynthetic process"/>
    <property type="evidence" value="ECO:0007669"/>
    <property type="project" value="InterPro"/>
</dbReference>
<dbReference type="InterPro" id="IPR036291">
    <property type="entry name" value="NAD(P)-bd_dom_sf"/>
</dbReference>
<evidence type="ECO:0000256" key="9">
    <source>
        <dbReference type="SAM" id="MobiDB-lite"/>
    </source>
</evidence>
<dbReference type="SUPFAM" id="SSF47336">
    <property type="entry name" value="ACP-like"/>
    <property type="match status" value="2"/>
</dbReference>
<evidence type="ECO:0000313" key="12">
    <source>
        <dbReference type="EMBL" id="MDQ0912426.1"/>
    </source>
</evidence>
<feature type="compositionally biased region" description="Basic and acidic residues" evidence="9">
    <location>
        <begin position="799"/>
        <end position="810"/>
    </location>
</feature>
<evidence type="ECO:0000256" key="1">
    <source>
        <dbReference type="ARBA" id="ARBA00004496"/>
    </source>
</evidence>
<keyword evidence="5" id="KW-0597">Phosphoprotein</keyword>
<dbReference type="InterPro" id="IPR014031">
    <property type="entry name" value="Ketoacyl_synth_C"/>
</dbReference>
<sequence>MNRDQAAVPHALVLSASDPAGLKASARLLREHLVEAAARDGHRELSLADVAYTLQTGRAELEHRLAITVTELTDVDEALDAYLAGRSHPALATGTSDDGGGGVSGAVSASVSAVGTAATTECEVARVWVHGAPVDWRAHWTQPARRVSLPTSTWGDETDDAGRETPLRTTAPNDRGDRNHAVDASAALAWLTRTYAQVSGLSPEQLEPRTPLDRYGLSSFLVSRLNSRLEEELGERDRTLFYAHADLAGVADELARRHPHLRTADRPGDDTRHTTTPAAARGTGRAAEGPHDDGAVAVIGIAGRYPQAPDLDMLWQRLVSGTDCVTALPADRTRDDWPADLAHGGFLDRIDAFDPLLFGITPRDADLMDPQERIFLEVAWEALDDAGYPRSRLRERHSGKVAVYAGAMYNEYPYFGVESTLRGDPLDTGTTLGGIANRVSYHFDLNGPSLTVDTMCSSSLVAIGLAIRALRSGEVEAALAGGVNLSVHPNKFRQQQRMRLTAQGRRCRSFGADGDGFVPAEGAGVVLLKPLRTALTDGDRVHAVLRGSATVHAGRTNGFLVPNPRAQAAMVAAALRDASVPAHTIGYIEAHGAGTSLGDPVEIAGLGEVFDGRGLAPGTIPIGSVKSNLGHVEPAAGIAGLTKVILQMRHGRFAPSLHAEELNPGIDWDSVPFRVQRTAADWPAGEHPRRAGISSFGAGGTLAHLIVEEAPPAAPREQSAATAAGPLLFPLSAYDERSLRAVTGRLAAALGERDGHSAADLVDLAYTLHVGREPLRERLAVVATDLAGLRERLERFADGGPEAVRDDPHAFHGRTRGGLASSSPASNDTAALARHWVDGGRVTWTDVRPDDTPYAPRLVSLPSYPFARMRCWPPQLDAANATATTATAAAPVVADTRVAEPLRDDIPLYTRGWRSVGALPTVSGAPDEVLLCLFSDASQPVARALAQRLSGRRVLLVREGSELRDGVPGYVDEAGAQDIVRGFLDDHTGPVGLLDLADLHRSPAECGLWRARLAVLRTLVRERAVAGLRVLQVTSGLQSVDGPSTNPAGARTAAFVRVIGAEYRRLLASVLDTDTGTGHEEDLVTQILAEWSAKEVVGEVCHRAGARFLPELRPVRAPWQPLRTDPDAAYVITGGTRGIGARVARLLAERGARTLVLCGTPRPGGAADDDPVATESASTVSELRERGVDVRVHRAPLTDRQALGAMLAELRGTVSRIGGIVHCAGRPARATDGFAHLDLEEAREVLAPKADGLEALLATLADSADQGDDPDFLLLFSSVCSAVPSLAAGCTDYAAANGLLDFAAASRSGTDRPRVISVDWPQWAQSGGTRHLPNPCAPVGIGPLTDAEGLRVLERALALPSGSRILPAAPQEGAPPPDPDRLVLLRRDATVAMPESPEPSEPPESLMVPPRWLIDIFADTLRIPADGLDTSTSFGDLGVESIMLGELLRMIEDRIERPLHPAALLEHPTLDALAAHLGVLRAEPPDHAAPPEERTPSDRPPSRQERTPDNRIAVIGLATRFPGAPDVDSFWAGLLAGRDAVTEVPASRWDVRRWYRPERAPARSMSKWGGFVEGIEDFDPAYFGFGDEEATCLDPAIRLFLEGSAACLREAGYDDGELAGQDVGVFVGARMSDYGARAGTWSGALRSDQNFIAAHVAHHFDFRGPNLVVDSACSSSLVSVQLAVRSLLAGESRLALAGGVEILLDEKPYLELSAARALSPSGRCATFDERADGFVPAEGCGVVLLKPLAAALADGDRVHAVIEAVAVNNDGRTMGVTTPSPEAQARVVRRALEDAGRRPEEIGMVEAHGTGTLIGDPIELRSLTDVFAGVRPGSCAIGSVKTNLGHLLSAAGIAGLAKTVLALEHGLIPATLSCERPNPRFDFSASPFFPNTRLSPWPSGAAERVAGLSSFGLGGTNAHLIAAALDPAEREGRPVRRSPLPPPRFHRRRLWLEPRRQERTAPAPAPSSFLDLELTVDGRDIAPAHRSKAV</sequence>
<evidence type="ECO:0000256" key="3">
    <source>
        <dbReference type="ARBA" id="ARBA00022450"/>
    </source>
</evidence>
<feature type="compositionally biased region" description="Low complexity" evidence="9">
    <location>
        <begin position="274"/>
        <end position="287"/>
    </location>
</feature>
<dbReference type="Pfam" id="PF08659">
    <property type="entry name" value="KR"/>
    <property type="match status" value="1"/>
</dbReference>
<evidence type="ECO:0000259" key="10">
    <source>
        <dbReference type="PROSITE" id="PS50075"/>
    </source>
</evidence>
<reference evidence="12" key="1">
    <citation type="submission" date="2023-07" db="EMBL/GenBank/DDBJ databases">
        <title>Comparative genomics of wheat-associated soil bacteria to identify genetic determinants of phenazine resistance.</title>
        <authorList>
            <person name="Mouncey N."/>
        </authorList>
    </citation>
    <scope>NUCLEOTIDE SEQUENCE</scope>
    <source>
        <strain evidence="12">V4I22</strain>
    </source>
</reference>
<dbReference type="GO" id="GO:0004312">
    <property type="term" value="F:fatty acid synthase activity"/>
    <property type="evidence" value="ECO:0007669"/>
    <property type="project" value="TreeGrafter"/>
</dbReference>
<dbReference type="GO" id="GO:0005737">
    <property type="term" value="C:cytoplasm"/>
    <property type="evidence" value="ECO:0007669"/>
    <property type="project" value="UniProtKB-SubCell"/>
</dbReference>
<accession>A0AAW8FQQ3</accession>
<dbReference type="Pfam" id="PF22336">
    <property type="entry name" value="RhiE-like_linker"/>
    <property type="match status" value="2"/>
</dbReference>
<dbReference type="InterPro" id="IPR054514">
    <property type="entry name" value="RhiE-like_linker"/>
</dbReference>
<name>A0AAW8FQQ3_9ACTN</name>
<dbReference type="Pfam" id="PF00550">
    <property type="entry name" value="PP-binding"/>
    <property type="match status" value="2"/>
</dbReference>
<evidence type="ECO:0000256" key="6">
    <source>
        <dbReference type="ARBA" id="ARBA00022679"/>
    </source>
</evidence>
<dbReference type="Proteomes" id="UP001234216">
    <property type="component" value="Unassembled WGS sequence"/>
</dbReference>
<dbReference type="GO" id="GO:0071770">
    <property type="term" value="P:DIM/DIP cell wall layer assembly"/>
    <property type="evidence" value="ECO:0007669"/>
    <property type="project" value="TreeGrafter"/>
</dbReference>
<dbReference type="InterPro" id="IPR050091">
    <property type="entry name" value="PKS_NRPS_Biosynth_Enz"/>
</dbReference>
<evidence type="ECO:0000259" key="11">
    <source>
        <dbReference type="PROSITE" id="PS52004"/>
    </source>
</evidence>
<dbReference type="PROSITE" id="PS52004">
    <property type="entry name" value="KS3_2"/>
    <property type="match status" value="2"/>
</dbReference>
<feature type="domain" description="Ketosynthase family 3 (KS3)" evidence="11">
    <location>
        <begin position="293"/>
        <end position="709"/>
    </location>
</feature>
<dbReference type="InterPro" id="IPR013968">
    <property type="entry name" value="PKS_KR"/>
</dbReference>
<dbReference type="GO" id="GO:0004315">
    <property type="term" value="F:3-oxoacyl-[acyl-carrier-protein] synthase activity"/>
    <property type="evidence" value="ECO:0007669"/>
    <property type="project" value="InterPro"/>
</dbReference>
<dbReference type="PANTHER" id="PTHR43775">
    <property type="entry name" value="FATTY ACID SYNTHASE"/>
    <property type="match status" value="1"/>
</dbReference>
<dbReference type="SUPFAM" id="SSF51735">
    <property type="entry name" value="NAD(P)-binding Rossmann-fold domains"/>
    <property type="match status" value="2"/>
</dbReference>
<dbReference type="Gene3D" id="3.40.47.10">
    <property type="match status" value="2"/>
</dbReference>
<feature type="region of interest" description="Disordered" evidence="9">
    <location>
        <begin position="799"/>
        <end position="826"/>
    </location>
</feature>
<evidence type="ECO:0000256" key="4">
    <source>
        <dbReference type="ARBA" id="ARBA00022490"/>
    </source>
</evidence>
<dbReference type="SMART" id="SM00823">
    <property type="entry name" value="PKS_PP"/>
    <property type="match status" value="2"/>
</dbReference>
<dbReference type="EMBL" id="JAUSZV010000005">
    <property type="protein sequence ID" value="MDQ0912426.1"/>
    <property type="molecule type" value="Genomic_DNA"/>
</dbReference>
<dbReference type="Gene3D" id="3.40.50.720">
    <property type="entry name" value="NAD(P)-binding Rossmann-like Domain"/>
    <property type="match status" value="1"/>
</dbReference>
<proteinExistence type="predicted"/>
<dbReference type="Pfam" id="PF02801">
    <property type="entry name" value="Ketoacyl-synt_C"/>
    <property type="match status" value="2"/>
</dbReference>
<dbReference type="InterPro" id="IPR018201">
    <property type="entry name" value="Ketoacyl_synth_AS"/>
</dbReference>
<dbReference type="Gene3D" id="1.10.1240.100">
    <property type="match status" value="1"/>
</dbReference>
<dbReference type="Pfam" id="PF00109">
    <property type="entry name" value="ketoacyl-synt"/>
    <property type="match status" value="2"/>
</dbReference>
<keyword evidence="8" id="KW-0012">Acyltransferase</keyword>
<dbReference type="RefSeq" id="WP_306984787.1">
    <property type="nucleotide sequence ID" value="NZ_JAUSZV010000005.1"/>
</dbReference>
<dbReference type="Gene3D" id="1.10.1200.10">
    <property type="entry name" value="ACP-like"/>
    <property type="match status" value="2"/>
</dbReference>
<keyword evidence="4" id="KW-0963">Cytoplasm</keyword>
<comment type="caution">
    <text evidence="12">The sequence shown here is derived from an EMBL/GenBank/DDBJ whole genome shotgun (WGS) entry which is preliminary data.</text>
</comment>
<comment type="pathway">
    <text evidence="2">Antibiotic biosynthesis.</text>
</comment>
<feature type="region of interest" description="Disordered" evidence="9">
    <location>
        <begin position="261"/>
        <end position="291"/>
    </location>
</feature>
<dbReference type="PANTHER" id="PTHR43775:SF37">
    <property type="entry name" value="SI:DKEY-61P9.11"/>
    <property type="match status" value="1"/>
</dbReference>
<dbReference type="GO" id="GO:0005886">
    <property type="term" value="C:plasma membrane"/>
    <property type="evidence" value="ECO:0007669"/>
    <property type="project" value="TreeGrafter"/>
</dbReference>
<comment type="subcellular location">
    <subcellularLocation>
        <location evidence="1">Cytoplasm</location>
    </subcellularLocation>
</comment>
<keyword evidence="7" id="KW-0677">Repeat</keyword>
<dbReference type="InterPro" id="IPR036736">
    <property type="entry name" value="ACP-like_sf"/>
</dbReference>
<evidence type="ECO:0000313" key="13">
    <source>
        <dbReference type="Proteomes" id="UP001234216"/>
    </source>
</evidence>
<dbReference type="GO" id="GO:0031177">
    <property type="term" value="F:phosphopantetheine binding"/>
    <property type="evidence" value="ECO:0007669"/>
    <property type="project" value="InterPro"/>
</dbReference>
<dbReference type="CDD" id="cd00833">
    <property type="entry name" value="PKS"/>
    <property type="match status" value="2"/>
</dbReference>
<dbReference type="PROSITE" id="PS00606">
    <property type="entry name" value="KS3_1"/>
    <property type="match status" value="1"/>
</dbReference>
<dbReference type="SMART" id="SM01294">
    <property type="entry name" value="PKS_PP_betabranch"/>
    <property type="match status" value="1"/>
</dbReference>
<gene>
    <name evidence="12" type="ORF">QFZ22_008411</name>
</gene>
<dbReference type="InterPro" id="IPR020806">
    <property type="entry name" value="PKS_PP-bd"/>
</dbReference>
<dbReference type="Gene3D" id="3.30.70.3290">
    <property type="match status" value="1"/>
</dbReference>
<evidence type="ECO:0000256" key="7">
    <source>
        <dbReference type="ARBA" id="ARBA00022737"/>
    </source>
</evidence>
<dbReference type="SUPFAM" id="SSF53901">
    <property type="entry name" value="Thiolase-like"/>
    <property type="match status" value="2"/>
</dbReference>
<dbReference type="InterPro" id="IPR016039">
    <property type="entry name" value="Thiolase-like"/>
</dbReference>
<dbReference type="InterPro" id="IPR057326">
    <property type="entry name" value="KR_dom"/>
</dbReference>
<evidence type="ECO:0000256" key="8">
    <source>
        <dbReference type="ARBA" id="ARBA00023315"/>
    </source>
</evidence>
<feature type="region of interest" description="Disordered" evidence="9">
    <location>
        <begin position="149"/>
        <end position="180"/>
    </location>
</feature>
<evidence type="ECO:0000256" key="2">
    <source>
        <dbReference type="ARBA" id="ARBA00004792"/>
    </source>
</evidence>
<keyword evidence="3" id="KW-0596">Phosphopantetheine</keyword>
<protein>
    <submittedName>
        <fullName evidence="12">Acyl transferase domain-containing protein/acyl carrier protein</fullName>
    </submittedName>
</protein>
<feature type="compositionally biased region" description="Basic and acidic residues" evidence="9">
    <location>
        <begin position="262"/>
        <end position="273"/>
    </location>
</feature>
<dbReference type="CDD" id="cd08953">
    <property type="entry name" value="KR_2_SDR_x"/>
    <property type="match status" value="1"/>
</dbReference>
<dbReference type="SMART" id="SM00825">
    <property type="entry name" value="PKS_KS"/>
    <property type="match status" value="2"/>
</dbReference>
<evidence type="ECO:0000256" key="5">
    <source>
        <dbReference type="ARBA" id="ARBA00022553"/>
    </source>
</evidence>
<dbReference type="InterPro" id="IPR014030">
    <property type="entry name" value="Ketoacyl_synth_N"/>
</dbReference>
<feature type="domain" description="Ketosynthase family 3 (KS3)" evidence="11">
    <location>
        <begin position="1509"/>
        <end position="1924"/>
    </location>
</feature>
<feature type="region of interest" description="Disordered" evidence="9">
    <location>
        <begin position="1483"/>
        <end position="1509"/>
    </location>
</feature>
<keyword evidence="6 12" id="KW-0808">Transferase</keyword>
<dbReference type="SMART" id="SM00822">
    <property type="entry name" value="PKS_KR"/>
    <property type="match status" value="1"/>
</dbReference>
<organism evidence="12 13">
    <name type="scientific">Streptomyces canus</name>
    <dbReference type="NCBI Taxonomy" id="58343"/>
    <lineage>
        <taxon>Bacteria</taxon>
        <taxon>Bacillati</taxon>
        <taxon>Actinomycetota</taxon>
        <taxon>Actinomycetes</taxon>
        <taxon>Kitasatosporales</taxon>
        <taxon>Streptomycetaceae</taxon>
        <taxon>Streptomyces</taxon>
        <taxon>Streptomyces aurantiacus group</taxon>
    </lineage>
</organism>
<dbReference type="InterPro" id="IPR009081">
    <property type="entry name" value="PP-bd_ACP"/>
</dbReference>
<dbReference type="InterPro" id="IPR020841">
    <property type="entry name" value="PKS_Beta-ketoAc_synthase_dom"/>
</dbReference>
<dbReference type="PROSITE" id="PS50075">
    <property type="entry name" value="CARRIER"/>
    <property type="match status" value="1"/>
</dbReference>